<dbReference type="InterPro" id="IPR003960">
    <property type="entry name" value="ATPase_AAA_CS"/>
</dbReference>
<dbReference type="Pfam" id="PF17862">
    <property type="entry name" value="AAA_lid_3"/>
    <property type="match status" value="2"/>
</dbReference>
<dbReference type="Gene3D" id="2.60.200.20">
    <property type="match status" value="1"/>
</dbReference>
<dbReference type="InterPro" id="IPR003959">
    <property type="entry name" value="ATPase_AAA_core"/>
</dbReference>
<dbReference type="InterPro" id="IPR029067">
    <property type="entry name" value="CDC48_domain_2-like_sf"/>
</dbReference>
<proteinExistence type="predicted"/>
<dbReference type="SUPFAM" id="SSF50692">
    <property type="entry name" value="ADC-like"/>
    <property type="match status" value="1"/>
</dbReference>
<dbReference type="SUPFAM" id="SSF52540">
    <property type="entry name" value="P-loop containing nucleoside triphosphate hydrolases"/>
    <property type="match status" value="3"/>
</dbReference>
<dbReference type="SMART" id="SM01072">
    <property type="entry name" value="CDC48_2"/>
    <property type="match status" value="1"/>
</dbReference>
<dbReference type="PANTHER" id="PTHR23077:SF171">
    <property type="entry name" value="NUCLEAR VALOSIN-CONTAINING PROTEIN-LIKE"/>
    <property type="match status" value="1"/>
</dbReference>
<keyword evidence="6" id="KW-0132">Cell division</keyword>
<dbReference type="Pfam" id="PF02933">
    <property type="entry name" value="CDC48_2"/>
    <property type="match status" value="1"/>
</dbReference>
<dbReference type="InterPro" id="IPR050168">
    <property type="entry name" value="AAA_ATPase_domain"/>
</dbReference>
<evidence type="ECO:0000256" key="1">
    <source>
        <dbReference type="ARBA" id="ARBA00022741"/>
    </source>
</evidence>
<dbReference type="GO" id="GO:0016887">
    <property type="term" value="F:ATP hydrolysis activity"/>
    <property type="evidence" value="ECO:0007669"/>
    <property type="project" value="InterPro"/>
</dbReference>
<keyword evidence="3" id="KW-0175">Coiled coil</keyword>
<dbReference type="InterPro" id="IPR004201">
    <property type="entry name" value="Cdc48_dom2"/>
</dbReference>
<evidence type="ECO:0000256" key="2">
    <source>
        <dbReference type="ARBA" id="ARBA00022840"/>
    </source>
</evidence>
<dbReference type="Gene3D" id="6.10.20.150">
    <property type="match status" value="1"/>
</dbReference>
<dbReference type="eggNOG" id="KOG1882">
    <property type="taxonomic scope" value="Eukaryota"/>
</dbReference>
<dbReference type="GO" id="GO:0005524">
    <property type="term" value="F:ATP binding"/>
    <property type="evidence" value="ECO:0007669"/>
    <property type="project" value="UniProtKB-KW"/>
</dbReference>
<dbReference type="SUPFAM" id="SSF49879">
    <property type="entry name" value="SMAD/FHA domain"/>
    <property type="match status" value="1"/>
</dbReference>
<name>A0A087ST05_AUXPR</name>
<gene>
    <name evidence="6" type="ORF">F751_4334</name>
</gene>
<dbReference type="Proteomes" id="UP000028924">
    <property type="component" value="Unassembled WGS sequence"/>
</dbReference>
<accession>A0A087ST05</accession>
<dbReference type="Gene3D" id="2.40.40.20">
    <property type="match status" value="1"/>
</dbReference>
<dbReference type="InterPro" id="IPR027417">
    <property type="entry name" value="P-loop_NTPase"/>
</dbReference>
<dbReference type="SUPFAM" id="SSF54585">
    <property type="entry name" value="Cdc48 domain 2-like"/>
    <property type="match status" value="1"/>
</dbReference>
<dbReference type="FunFam" id="1.10.8.60:FF:000004">
    <property type="entry name" value="Cell division control 48"/>
    <property type="match status" value="1"/>
</dbReference>
<dbReference type="Pfam" id="PF00004">
    <property type="entry name" value="AAA"/>
    <property type="match status" value="2"/>
</dbReference>
<dbReference type="InterPro" id="IPR008984">
    <property type="entry name" value="SMAD_FHA_dom_sf"/>
</dbReference>
<dbReference type="InterPro" id="IPR003338">
    <property type="entry name" value="CDC4_N-term_subdom"/>
</dbReference>
<dbReference type="InterPro" id="IPR041569">
    <property type="entry name" value="AAA_lid_3"/>
</dbReference>
<protein>
    <submittedName>
        <fullName evidence="6">Cell division control protein 48-like protein E</fullName>
    </submittedName>
</protein>
<evidence type="ECO:0000313" key="7">
    <source>
        <dbReference type="Proteomes" id="UP000028924"/>
    </source>
</evidence>
<dbReference type="InterPro" id="IPR009010">
    <property type="entry name" value="Asp_de-COase-like_dom_sf"/>
</dbReference>
<dbReference type="InterPro" id="IPR003593">
    <property type="entry name" value="AAA+_ATPase"/>
</dbReference>
<dbReference type="InterPro" id="IPR000253">
    <property type="entry name" value="FHA_dom"/>
</dbReference>
<dbReference type="OrthoDB" id="27435at2759"/>
<dbReference type="GO" id="GO:0051228">
    <property type="term" value="P:mitotic spindle disassembly"/>
    <property type="evidence" value="ECO:0007669"/>
    <property type="project" value="TreeGrafter"/>
</dbReference>
<dbReference type="GO" id="GO:0034098">
    <property type="term" value="C:VCP-NPL4-UFD1 AAA ATPase complex"/>
    <property type="evidence" value="ECO:0007669"/>
    <property type="project" value="TreeGrafter"/>
</dbReference>
<evidence type="ECO:0000256" key="3">
    <source>
        <dbReference type="ARBA" id="ARBA00023054"/>
    </source>
</evidence>
<dbReference type="STRING" id="3075.A0A087ST05"/>
<dbReference type="Pfam" id="PF02359">
    <property type="entry name" value="CDC48_N"/>
    <property type="match status" value="1"/>
</dbReference>
<keyword evidence="7" id="KW-1185">Reference proteome</keyword>
<keyword evidence="1" id="KW-0547">Nucleotide-binding</keyword>
<sequence>MPDTPVKSEAVAEGEVRKDFSTAILERKKSPNRLLVDDAVNDDNSVVTLHPKTMETLDLFRGDTVLLKGKKRKDTVCIVLSDDTCEEAKIRLNKVVRKNLRVRLGDIVSVHQCPDVKYGQRVHVLPFEDTVEGITGNLFDAFLKPYFVEAYRPVRKGDTFLVRGGMRTVEFKVVETDPAEYCIVAPDTEIYCEGESIKREDEERLDEVGYDDVGGVRKQMAQIRELVELPLRHPQLFKTIGVKPPKGILLYGPPGSGKTLIARAVANETGAFFFLINGPEIMSKLAGESESNLRKAFEEAEKNAPAIIFIDEIDSIAPKRDKTQGEVERRIVSQLLTLMDGLKSRSHVIVMGATNRPNSIDAALRRFGRFDREIDIGVPDEVGRLEVLRIHSRNMKLGEDVDLEAVARDTHGYVGADLAALCTEAALQCIREKMDVIDLEDDSIDAEVLNSMAVTMDNFKTALGLSNPSALRETVVEVPNVTWEDVGGLEGVKRELQETVQYPVEHPDKFEKFGMAPSKGVLFYGPPGHLTPHSALWQEELPDKEVKPDFGLSGALAAETNTVNGVVLLYQEPPEASMPTQQWRLYTFKSGEPHGKPLFLHRRTEKEGADGMMVAAVRPYLMDLGSTNGTFLNGERLDDKRFYELLEQDMIRTGPPPPPFAGCGKTLLAKAIANECQANFISIKGPELLTMWFGESEANVREIFDKARQSAPCVLFFDELDSIAVQRGGSVGDAGGAGDRVLNQLLTEMDGMNSKKTVFIIGATNRPDIIDPALLRPGRLDQLIYIPLPDDASRRQIFKACLRKSPVAPDVDLDLLSKVTNGFSGADITEICQRACKYAIRESIEQDIRREAEHGASEAAGELMDEDMPDPVPALTRAHFEEAMKYARRSVSDGDIRKYQAFAQTLQQSRGFGSDFRFPDAPGTEAGTGGSAAAGDAALASAGAVDDDDLYA</sequence>
<dbReference type="GeneID" id="23615725"/>
<dbReference type="Pfam" id="PF00498">
    <property type="entry name" value="FHA"/>
    <property type="match status" value="1"/>
</dbReference>
<dbReference type="GO" id="GO:0051301">
    <property type="term" value="P:cell division"/>
    <property type="evidence" value="ECO:0007669"/>
    <property type="project" value="UniProtKB-KW"/>
</dbReference>
<dbReference type="FunFam" id="2.40.40.20:FF:000003">
    <property type="entry name" value="Transitional endoplasmic reticulum ATPase"/>
    <property type="match status" value="1"/>
</dbReference>
<keyword evidence="2" id="KW-0067">ATP-binding</keyword>
<reference evidence="6 7" key="1">
    <citation type="journal article" date="2014" name="BMC Genomics">
        <title>Oil accumulation mechanisms of the oleaginous microalga Chlorella protothecoides revealed through its genome, transcriptomes, and proteomes.</title>
        <authorList>
            <person name="Gao C."/>
            <person name="Wang Y."/>
            <person name="Shen Y."/>
            <person name="Yan D."/>
            <person name="He X."/>
            <person name="Dai J."/>
            <person name="Wu Q."/>
        </authorList>
    </citation>
    <scope>NUCLEOTIDE SEQUENCE [LARGE SCALE GENOMIC DNA]</scope>
    <source>
        <strain evidence="6 7">0710</strain>
    </source>
</reference>
<dbReference type="RefSeq" id="XP_011401908.1">
    <property type="nucleotide sequence ID" value="XM_011403606.1"/>
</dbReference>
<organism evidence="6 7">
    <name type="scientific">Auxenochlorella protothecoides</name>
    <name type="common">Green microalga</name>
    <name type="synonym">Chlorella protothecoides</name>
    <dbReference type="NCBI Taxonomy" id="3075"/>
    <lineage>
        <taxon>Eukaryota</taxon>
        <taxon>Viridiplantae</taxon>
        <taxon>Chlorophyta</taxon>
        <taxon>core chlorophytes</taxon>
        <taxon>Trebouxiophyceae</taxon>
        <taxon>Chlorellales</taxon>
        <taxon>Chlorellaceae</taxon>
        <taxon>Auxenochlorella</taxon>
    </lineage>
</organism>
<dbReference type="Gene3D" id="3.40.50.300">
    <property type="entry name" value="P-loop containing nucleotide triphosphate hydrolases"/>
    <property type="match status" value="3"/>
</dbReference>
<dbReference type="Gene3D" id="1.10.8.60">
    <property type="match status" value="1"/>
</dbReference>
<dbReference type="GO" id="GO:0005634">
    <property type="term" value="C:nucleus"/>
    <property type="evidence" value="ECO:0007669"/>
    <property type="project" value="TreeGrafter"/>
</dbReference>
<dbReference type="eggNOG" id="KOG0730">
    <property type="taxonomic scope" value="Eukaryota"/>
</dbReference>
<dbReference type="CDD" id="cd19519">
    <property type="entry name" value="RecA-like_CDC48_r1-like"/>
    <property type="match status" value="1"/>
</dbReference>
<dbReference type="SMART" id="SM01073">
    <property type="entry name" value="CDC48_N"/>
    <property type="match status" value="1"/>
</dbReference>
<dbReference type="FunFam" id="3.10.330.10:FF:000001">
    <property type="entry name" value="Cell division control 48"/>
    <property type="match status" value="1"/>
</dbReference>
<dbReference type="KEGG" id="apro:F751_4334"/>
<feature type="domain" description="FHA" evidence="5">
    <location>
        <begin position="620"/>
        <end position="637"/>
    </location>
</feature>
<dbReference type="FunFam" id="3.40.50.300:FF:001025">
    <property type="entry name" value="ATPase family, AAA domain-containing 2B"/>
    <property type="match status" value="1"/>
</dbReference>
<feature type="region of interest" description="Disordered" evidence="4">
    <location>
        <begin position="913"/>
        <end position="935"/>
    </location>
</feature>
<dbReference type="SMART" id="SM00382">
    <property type="entry name" value="AAA"/>
    <property type="match status" value="2"/>
</dbReference>
<dbReference type="EMBL" id="KL662183">
    <property type="protein sequence ID" value="KFM28859.1"/>
    <property type="molecule type" value="Genomic_DNA"/>
</dbReference>
<dbReference type="Gene3D" id="3.10.330.10">
    <property type="match status" value="1"/>
</dbReference>
<evidence type="ECO:0000259" key="5">
    <source>
        <dbReference type="PROSITE" id="PS50006"/>
    </source>
</evidence>
<dbReference type="PANTHER" id="PTHR23077">
    <property type="entry name" value="AAA-FAMILY ATPASE"/>
    <property type="match status" value="1"/>
</dbReference>
<dbReference type="AlphaFoldDB" id="A0A087ST05"/>
<dbReference type="GO" id="GO:0030970">
    <property type="term" value="P:retrograde protein transport, ER to cytosol"/>
    <property type="evidence" value="ECO:0007669"/>
    <property type="project" value="TreeGrafter"/>
</dbReference>
<dbReference type="GO" id="GO:0005829">
    <property type="term" value="C:cytosol"/>
    <property type="evidence" value="ECO:0007669"/>
    <property type="project" value="TreeGrafter"/>
</dbReference>
<keyword evidence="6" id="KW-0131">Cell cycle</keyword>
<dbReference type="GO" id="GO:0031593">
    <property type="term" value="F:polyubiquitin modification-dependent protein binding"/>
    <property type="evidence" value="ECO:0007669"/>
    <property type="project" value="TreeGrafter"/>
</dbReference>
<dbReference type="FunFam" id="3.40.50.300:FF:000012">
    <property type="entry name" value="Transitional endoplasmic reticulum ATPase"/>
    <property type="match status" value="1"/>
</dbReference>
<dbReference type="PROSITE" id="PS00674">
    <property type="entry name" value="AAA"/>
    <property type="match status" value="2"/>
</dbReference>
<dbReference type="PROSITE" id="PS50006">
    <property type="entry name" value="FHA_DOMAIN"/>
    <property type="match status" value="1"/>
</dbReference>
<evidence type="ECO:0000256" key="4">
    <source>
        <dbReference type="SAM" id="MobiDB-lite"/>
    </source>
</evidence>
<dbReference type="GO" id="GO:0097352">
    <property type="term" value="P:autophagosome maturation"/>
    <property type="evidence" value="ECO:0007669"/>
    <property type="project" value="TreeGrafter"/>
</dbReference>
<evidence type="ECO:0000313" key="6">
    <source>
        <dbReference type="EMBL" id="KFM28859.1"/>
    </source>
</evidence>